<dbReference type="PANTHER" id="PTHR37576:SF2">
    <property type="entry name" value="DEFECT AT LOW TEMPERATURE PROTEIN 1"/>
    <property type="match status" value="1"/>
</dbReference>
<dbReference type="AlphaFoldDB" id="A0A9P8CND8"/>
<dbReference type="Pfam" id="PF11374">
    <property type="entry name" value="DUF3176"/>
    <property type="match status" value="1"/>
</dbReference>
<dbReference type="RefSeq" id="XP_046117603.1">
    <property type="nucleotide sequence ID" value="XM_046261344.1"/>
</dbReference>
<dbReference type="EMBL" id="MU251257">
    <property type="protein sequence ID" value="KAG9253679.1"/>
    <property type="molecule type" value="Genomic_DNA"/>
</dbReference>
<name>A0A9P8CND8_9HYPO</name>
<dbReference type="Proteomes" id="UP000887229">
    <property type="component" value="Unassembled WGS sequence"/>
</dbReference>
<sequence length="549" mass="58869">MPSPISTKNFPQTTSQALPHDNAAVHSPPAHDESMQYHKGFFKTTPWIGLVGIMGTGLTVAAIVIVLLSADGKATDAWPTETTQIPLSVILAILIGVGNAALTMAYREGVTVAWWVRMIKGTSLYDSHRYWQHGSSAFEAIKGLRHLSKVTLVSITLLLLIVDGPLLQRAAGITTVTETAPATFKAAVSDAKISQPTAYYMTRARSVNSLSGNFSQVVMAYSNNEPISLDLQGCKGSCTGTLVAAGFDVSCKTKDTEYSLEDMQGGDRVTVGTISVKADGIGSPGILNISTAYKPSTDKKGNLVTTNCTLHSAQVEYPFQYANGTLTLEGTISSVDDIANRTTALTYYDPEAAGMTRFPSTLGGIAYAIDSIYASDVDLYNSGSLAIMGTGPMQYTYMNSSDDSLGTADVTWTDPTPAVLEAIRELTFRTALAFSDSSAEQSIDGSQLRTTTKYALHVEWMAGALAILVLGELAVFFLYSGFWLLGRPVSMSPLETATAFQAPLTAHADSNADGNELAKRLGDQSVRYEVVHRQNGHRRRAIVLAHKMR</sequence>
<feature type="transmembrane region" description="Helical" evidence="2">
    <location>
        <begin position="47"/>
        <end position="70"/>
    </location>
</feature>
<feature type="region of interest" description="Disordered" evidence="1">
    <location>
        <begin position="1"/>
        <end position="31"/>
    </location>
</feature>
<dbReference type="PANTHER" id="PTHR37576">
    <property type="entry name" value="DEFECT AT LOW TEMPERATURE PROTEIN 1"/>
    <property type="match status" value="1"/>
</dbReference>
<feature type="transmembrane region" description="Helical" evidence="2">
    <location>
        <begin position="460"/>
        <end position="485"/>
    </location>
</feature>
<evidence type="ECO:0000313" key="4">
    <source>
        <dbReference type="Proteomes" id="UP000887229"/>
    </source>
</evidence>
<accession>A0A9P8CND8</accession>
<keyword evidence="4" id="KW-1185">Reference proteome</keyword>
<keyword evidence="2" id="KW-0472">Membrane</keyword>
<organism evidence="3 4">
    <name type="scientific">Emericellopsis atlantica</name>
    <dbReference type="NCBI Taxonomy" id="2614577"/>
    <lineage>
        <taxon>Eukaryota</taxon>
        <taxon>Fungi</taxon>
        <taxon>Dikarya</taxon>
        <taxon>Ascomycota</taxon>
        <taxon>Pezizomycotina</taxon>
        <taxon>Sordariomycetes</taxon>
        <taxon>Hypocreomycetidae</taxon>
        <taxon>Hypocreales</taxon>
        <taxon>Bionectriaceae</taxon>
        <taxon>Emericellopsis</taxon>
    </lineage>
</organism>
<dbReference type="GeneID" id="70292247"/>
<protein>
    <submittedName>
        <fullName evidence="3">Uncharacterized protein</fullName>
    </submittedName>
</protein>
<gene>
    <name evidence="3" type="ORF">F5Z01DRAFT_623812</name>
</gene>
<keyword evidence="2" id="KW-1133">Transmembrane helix</keyword>
<proteinExistence type="predicted"/>
<reference evidence="3" key="1">
    <citation type="journal article" date="2021" name="IMA Fungus">
        <title>Genomic characterization of three marine fungi, including Emericellopsis atlantica sp. nov. with signatures of a generalist lifestyle and marine biomass degradation.</title>
        <authorList>
            <person name="Hagestad O.C."/>
            <person name="Hou L."/>
            <person name="Andersen J.H."/>
            <person name="Hansen E.H."/>
            <person name="Altermark B."/>
            <person name="Li C."/>
            <person name="Kuhnert E."/>
            <person name="Cox R.J."/>
            <person name="Crous P.W."/>
            <person name="Spatafora J.W."/>
            <person name="Lail K."/>
            <person name="Amirebrahimi M."/>
            <person name="Lipzen A."/>
            <person name="Pangilinan J."/>
            <person name="Andreopoulos W."/>
            <person name="Hayes R.D."/>
            <person name="Ng V."/>
            <person name="Grigoriev I.V."/>
            <person name="Jackson S.A."/>
            <person name="Sutton T.D.S."/>
            <person name="Dobson A.D.W."/>
            <person name="Rama T."/>
        </authorList>
    </citation>
    <scope>NUCLEOTIDE SEQUENCE</scope>
    <source>
        <strain evidence="3">TS7</strain>
    </source>
</reference>
<evidence type="ECO:0000256" key="1">
    <source>
        <dbReference type="SAM" id="MobiDB-lite"/>
    </source>
</evidence>
<feature type="compositionally biased region" description="Polar residues" evidence="1">
    <location>
        <begin position="1"/>
        <end position="17"/>
    </location>
</feature>
<evidence type="ECO:0000256" key="2">
    <source>
        <dbReference type="SAM" id="Phobius"/>
    </source>
</evidence>
<dbReference type="OrthoDB" id="5357734at2759"/>
<dbReference type="InterPro" id="IPR021514">
    <property type="entry name" value="DUF3176"/>
</dbReference>
<evidence type="ECO:0000313" key="3">
    <source>
        <dbReference type="EMBL" id="KAG9253679.1"/>
    </source>
</evidence>
<comment type="caution">
    <text evidence="3">The sequence shown here is derived from an EMBL/GenBank/DDBJ whole genome shotgun (WGS) entry which is preliminary data.</text>
</comment>
<keyword evidence="2" id="KW-0812">Transmembrane</keyword>
<feature type="transmembrane region" description="Helical" evidence="2">
    <location>
        <begin position="85"/>
        <end position="106"/>
    </location>
</feature>